<dbReference type="EMBL" id="CP058627">
    <property type="protein sequence ID" value="QLG89344.1"/>
    <property type="molecule type" value="Genomic_DNA"/>
</dbReference>
<dbReference type="KEGG" id="chiz:HQ393_14435"/>
<name>A0A7H9BPR5_9NEIS</name>
<dbReference type="InterPro" id="IPR003033">
    <property type="entry name" value="SCP2_sterol-bd_dom"/>
</dbReference>
<dbReference type="SUPFAM" id="SSF55718">
    <property type="entry name" value="SCP-like"/>
    <property type="match status" value="1"/>
</dbReference>
<dbReference type="Gene3D" id="3.30.1050.10">
    <property type="entry name" value="SCP2 sterol-binding domain"/>
    <property type="match status" value="1"/>
</dbReference>
<reference evidence="3 4" key="1">
    <citation type="submission" date="2020-07" db="EMBL/GenBank/DDBJ databases">
        <title>Complete genome sequence of Chitinibacter sp. 2T18.</title>
        <authorList>
            <person name="Bae J.-W."/>
            <person name="Choi J.-W."/>
        </authorList>
    </citation>
    <scope>NUCLEOTIDE SEQUENCE [LARGE SCALE GENOMIC DNA]</scope>
    <source>
        <strain evidence="3 4">2T18</strain>
    </source>
</reference>
<comment type="pathway">
    <text evidence="1">Cofactor biosynthesis; ubiquinone biosynthesis.</text>
</comment>
<dbReference type="Proteomes" id="UP000509597">
    <property type="component" value="Chromosome"/>
</dbReference>
<evidence type="ECO:0000256" key="1">
    <source>
        <dbReference type="HAMAP-Rule" id="MF_02231"/>
    </source>
</evidence>
<accession>A0A7H9BPR5</accession>
<dbReference type="HAMAP" id="MF_02231">
    <property type="entry name" value="UbiT"/>
    <property type="match status" value="1"/>
</dbReference>
<dbReference type="InterPro" id="IPR036527">
    <property type="entry name" value="SCP2_sterol-bd_dom_sf"/>
</dbReference>
<dbReference type="GO" id="GO:0006744">
    <property type="term" value="P:ubiquinone biosynthetic process"/>
    <property type="evidence" value="ECO:0007669"/>
    <property type="project" value="UniProtKB-UniRule"/>
</dbReference>
<dbReference type="AlphaFoldDB" id="A0A7H9BPR5"/>
<dbReference type="Pfam" id="PF02036">
    <property type="entry name" value="SCP2"/>
    <property type="match status" value="1"/>
</dbReference>
<dbReference type="InterPro" id="IPR016830">
    <property type="entry name" value="UbiT"/>
</dbReference>
<feature type="domain" description="SCP2" evidence="2">
    <location>
        <begin position="35"/>
        <end position="122"/>
    </location>
</feature>
<comment type="function">
    <text evidence="1">Required for O(2)-independent ubiquinone (coenzyme Q) biosynthesis. Likely functions as an accessory factor.</text>
</comment>
<dbReference type="UniPathway" id="UPA00232"/>
<organism evidence="3 4">
    <name type="scientific">Chitinibacter bivalviorum</name>
    <dbReference type="NCBI Taxonomy" id="2739434"/>
    <lineage>
        <taxon>Bacteria</taxon>
        <taxon>Pseudomonadati</taxon>
        <taxon>Pseudomonadota</taxon>
        <taxon>Betaproteobacteria</taxon>
        <taxon>Neisseriales</taxon>
        <taxon>Chitinibacteraceae</taxon>
        <taxon>Chitinibacter</taxon>
    </lineage>
</organism>
<dbReference type="RefSeq" id="WP_179355897.1">
    <property type="nucleotide sequence ID" value="NZ_CP058627.1"/>
</dbReference>
<evidence type="ECO:0000259" key="2">
    <source>
        <dbReference type="Pfam" id="PF02036"/>
    </source>
</evidence>
<protein>
    <recommendedName>
        <fullName evidence="1">Ubiquinone biosynthesis accessory factor UbiT</fullName>
    </recommendedName>
</protein>
<keyword evidence="1" id="KW-0831">Ubiquinone biosynthesis</keyword>
<evidence type="ECO:0000313" key="4">
    <source>
        <dbReference type="Proteomes" id="UP000509597"/>
    </source>
</evidence>
<evidence type="ECO:0000313" key="3">
    <source>
        <dbReference type="EMBL" id="QLG89344.1"/>
    </source>
</evidence>
<comment type="similarity">
    <text evidence="1">Belongs to the UbiT family.</text>
</comment>
<proteinExistence type="inferred from homology"/>
<keyword evidence="4" id="KW-1185">Reference proteome</keyword>
<sequence>MKIPKPIVRILQILPEAPPAFAVVTALNLVRGQLWPEEDFAWLEGKTVRLEAVDIGCGLSYTFTAGKFMASQKAPDVTFRACLADYWVIARRQEDPDTLFFQRRLTIEGDTELGLTLKNLMDATDFELLFAHIPAPLRTRLSF</sequence>
<gene>
    <name evidence="1" type="primary">ubiT</name>
    <name evidence="3" type="ORF">HQ393_14435</name>
</gene>